<feature type="domain" description="Transposase (putative) gypsy type" evidence="3">
    <location>
        <begin position="394"/>
        <end position="442"/>
    </location>
</feature>
<evidence type="ECO:0000313" key="5">
    <source>
        <dbReference type="Proteomes" id="UP000188268"/>
    </source>
</evidence>
<keyword evidence="5" id="KW-1185">Reference proteome</keyword>
<feature type="compositionally biased region" description="Polar residues" evidence="2">
    <location>
        <begin position="190"/>
        <end position="199"/>
    </location>
</feature>
<protein>
    <recommendedName>
        <fullName evidence="3">Transposase (putative) gypsy type domain-containing protein</fullName>
    </recommendedName>
</protein>
<proteinExistence type="predicted"/>
<name>A0A1R3J3M6_COCAP</name>
<dbReference type="EMBL" id="AWWV01008703">
    <property type="protein sequence ID" value="OMO89414.1"/>
    <property type="molecule type" value="Genomic_DNA"/>
</dbReference>
<feature type="compositionally biased region" description="Low complexity" evidence="2">
    <location>
        <begin position="200"/>
        <end position="218"/>
    </location>
</feature>
<feature type="region of interest" description="Disordered" evidence="2">
    <location>
        <begin position="283"/>
        <end position="309"/>
    </location>
</feature>
<feature type="compositionally biased region" description="Basic and acidic residues" evidence="2">
    <location>
        <begin position="590"/>
        <end position="600"/>
    </location>
</feature>
<reference evidence="4 5" key="1">
    <citation type="submission" date="2013-09" db="EMBL/GenBank/DDBJ databases">
        <title>Corchorus capsularis genome sequencing.</title>
        <authorList>
            <person name="Alam M."/>
            <person name="Haque M.S."/>
            <person name="Islam M.S."/>
            <person name="Emdad E.M."/>
            <person name="Islam M.M."/>
            <person name="Ahmed B."/>
            <person name="Halim A."/>
            <person name="Hossen Q.M.M."/>
            <person name="Hossain M.Z."/>
            <person name="Ahmed R."/>
            <person name="Khan M.M."/>
            <person name="Islam R."/>
            <person name="Rashid M.M."/>
            <person name="Khan S.A."/>
            <person name="Rahman M.S."/>
            <person name="Alam M."/>
        </authorList>
    </citation>
    <scope>NUCLEOTIDE SEQUENCE [LARGE SCALE GENOMIC DNA]</scope>
    <source>
        <strain evidence="5">cv. CVL-1</strain>
        <tissue evidence="4">Whole seedling</tissue>
    </source>
</reference>
<evidence type="ECO:0000256" key="1">
    <source>
        <dbReference type="SAM" id="Coils"/>
    </source>
</evidence>
<sequence length="953" mass="103962">MVCADGWYGRCTNVIIFPGSDPGLGPVPPSAVNPDVRLGKCSTGGTNNCPPGVRGVIQWPPERLKYMKSRGGLVSPRVSVVFGTVTVHGPPPLVRSLGINRLPFPFSRSSDLSSKSWCKKCVDFLATIETANPGGPAHPVDLSDTDSSSDYGLTEMTDIEEIPSLVLPSEFGLRVPSVSMSESEEVSISLPSEETAMNDSSGGSAEAESESGSTESGGFVPRRQGLPLAEVGSALPLAGPVQALPTEEFIDFREMATNVMPTLTVEIAPKVMVRVPEAPGSGANVAGGSGGPIATVGSNEERSSSGSLASSANVVEEDRFVRYNAEAARHFPIPAETSSMYIQGPNTPGAQLSRRAALAAACRFGLGPESGFRFFYPREEDRIFHIRRNFRRVFLYRAMFEAGFRLPGHPFYWEVLKSYGLAVSQITPNGWLLIVGEVVLASRLVHAGLGPHPYPARLLRPTDLALELCSPLPIYEMVEDEGQMREVERFIIVNVRGRPPTYIPSPNLNRSFEVVEYDPYVWAGTEWTDGVAPSTPQPASRRGAGKDMMTLRALELARVRHQGDRSSSTSDWPDGPGTSSQAMNPQKLAEAQRRAAETRQRQIQVGGTPVRQAGTTYRSTAPASSPILPPRVIPRVPSAIVVPEGSRVGQPSAPAGAPFAVLVGHLLWGGFGDWVHRDQDATPNSLLDLLANFFCHGMSFGSPSDYDAVRGLGNLFAARVNFAEYEENFRSVAPSLARLIDERMPAQNVNQAQAFARERDNALQEVSDLGDKLKELKAKYKETDRTLRRERDDHRSELQRREAEERTLKVLILSLGFVVLSILPLTDVSILSQIRIAELEHENAGCYVQIVYEKEKSRDSALHMIYKYKGFSDFAGIPFDNEEAPDNYPSPEPAPPLVLPEFGDSSQAAQAPLSTDAAADGDEFEEYHRVLSKRKSGRDVDRHARGSKRRKEK</sequence>
<feature type="compositionally biased region" description="Polar residues" evidence="2">
    <location>
        <begin position="904"/>
        <end position="913"/>
    </location>
</feature>
<feature type="coiled-coil region" evidence="1">
    <location>
        <begin position="759"/>
        <end position="793"/>
    </location>
</feature>
<evidence type="ECO:0000256" key="2">
    <source>
        <dbReference type="SAM" id="MobiDB-lite"/>
    </source>
</evidence>
<accession>A0A1R3J3M6</accession>
<gene>
    <name evidence="4" type="ORF">CCACVL1_07847</name>
</gene>
<dbReference type="Proteomes" id="UP000188268">
    <property type="component" value="Unassembled WGS sequence"/>
</dbReference>
<dbReference type="OrthoDB" id="671678at2759"/>
<evidence type="ECO:0000313" key="4">
    <source>
        <dbReference type="EMBL" id="OMO89414.1"/>
    </source>
</evidence>
<dbReference type="Gramene" id="OMO89414">
    <property type="protein sequence ID" value="OMO89414"/>
    <property type="gene ID" value="CCACVL1_07847"/>
</dbReference>
<dbReference type="InterPro" id="IPR007321">
    <property type="entry name" value="Transposase_28"/>
</dbReference>
<keyword evidence="1" id="KW-0175">Coiled coil</keyword>
<dbReference type="Pfam" id="PF04195">
    <property type="entry name" value="Transposase_28"/>
    <property type="match status" value="1"/>
</dbReference>
<organism evidence="4 5">
    <name type="scientific">Corchorus capsularis</name>
    <name type="common">Jute</name>
    <dbReference type="NCBI Taxonomy" id="210143"/>
    <lineage>
        <taxon>Eukaryota</taxon>
        <taxon>Viridiplantae</taxon>
        <taxon>Streptophyta</taxon>
        <taxon>Embryophyta</taxon>
        <taxon>Tracheophyta</taxon>
        <taxon>Spermatophyta</taxon>
        <taxon>Magnoliopsida</taxon>
        <taxon>eudicotyledons</taxon>
        <taxon>Gunneridae</taxon>
        <taxon>Pentapetalae</taxon>
        <taxon>rosids</taxon>
        <taxon>malvids</taxon>
        <taxon>Malvales</taxon>
        <taxon>Malvaceae</taxon>
        <taxon>Grewioideae</taxon>
        <taxon>Apeibeae</taxon>
        <taxon>Corchorus</taxon>
    </lineage>
</organism>
<feature type="compositionally biased region" description="Pro residues" evidence="2">
    <location>
        <begin position="888"/>
        <end position="898"/>
    </location>
</feature>
<feature type="compositionally biased region" description="Polar residues" evidence="2">
    <location>
        <begin position="613"/>
        <end position="623"/>
    </location>
</feature>
<comment type="caution">
    <text evidence="4">The sequence shown here is derived from an EMBL/GenBank/DDBJ whole genome shotgun (WGS) entry which is preliminary data.</text>
</comment>
<feature type="region of interest" description="Disordered" evidence="2">
    <location>
        <begin position="559"/>
        <end position="629"/>
    </location>
</feature>
<dbReference type="AlphaFoldDB" id="A0A1R3J3M6"/>
<feature type="region of interest" description="Disordered" evidence="2">
    <location>
        <begin position="184"/>
        <end position="223"/>
    </location>
</feature>
<feature type="region of interest" description="Disordered" evidence="2">
    <location>
        <begin position="882"/>
        <end position="953"/>
    </location>
</feature>
<feature type="compositionally biased region" description="Polar residues" evidence="2">
    <location>
        <begin position="565"/>
        <end position="584"/>
    </location>
</feature>
<evidence type="ECO:0000259" key="3">
    <source>
        <dbReference type="Pfam" id="PF04195"/>
    </source>
</evidence>